<dbReference type="Pfam" id="PF00730">
    <property type="entry name" value="HhH-GPD"/>
    <property type="match status" value="1"/>
</dbReference>
<evidence type="ECO:0000256" key="11">
    <source>
        <dbReference type="ARBA" id="ARBA00023014"/>
    </source>
</evidence>
<dbReference type="EC" id="3.2.2.31" evidence="4 14"/>
<proteinExistence type="inferred from homology"/>
<dbReference type="EMBL" id="QICQ01000024">
    <property type="protein sequence ID" value="PXV79355.1"/>
    <property type="molecule type" value="Genomic_DNA"/>
</dbReference>
<comment type="function">
    <text evidence="2">Adenine glycosylase active on G-A mispairs. MutY also corrects error-prone DNA synthesis past GO lesions which are due to the oxidatively damaged form of guanine: 7,8-dihydro-8-oxoguanine (8-oxo-dGTP).</text>
</comment>
<evidence type="ECO:0000256" key="6">
    <source>
        <dbReference type="ARBA" id="ARBA00022485"/>
    </source>
</evidence>
<dbReference type="CDD" id="cd03431">
    <property type="entry name" value="NUDIX_DNA_Glycosylase_C-MutY"/>
    <property type="match status" value="1"/>
</dbReference>
<comment type="similarity">
    <text evidence="3 14">Belongs to the Nth/MutY family.</text>
</comment>
<dbReference type="SUPFAM" id="SSF48150">
    <property type="entry name" value="DNA-glycosylase"/>
    <property type="match status" value="1"/>
</dbReference>
<sequence>MIQQATRRPRTSAVESDFFAGRLIRWQLVYGRHSLPWQGISDPYAIWISEIMLQQTQVSTVIPYYERFMTVFPNIAPLASAPVEEVLTLWSGLGYYSRGRNLHRTARMIMEQYGGAFPQDIATLQRLPGIGRSTAAAIAAFAFGKRCTILDGNVKRILIRYFGVNGHPGERMIEEQLWQLAEGLLPVEEDHKTIASYTQALMDLGALVCVRTQPRCEHCPLQADCYAYQNDLTAVLPAPKPRKTPPVKEIVHLILLNQGRILLKKRPASGIWGGLWCFPETSIDEDSVDYCKKNLHLQVLKFAVLPHLQHTFTHFKLIIQPQLLQSIMYLPECEENSEENDFLWMTIEEALQRAIPAPVRKLLLMTQPLLQSCVHE</sequence>
<evidence type="ECO:0000256" key="9">
    <source>
        <dbReference type="ARBA" id="ARBA00022801"/>
    </source>
</evidence>
<dbReference type="NCBIfam" id="TIGR01084">
    <property type="entry name" value="mutY"/>
    <property type="match status" value="1"/>
</dbReference>
<evidence type="ECO:0000256" key="4">
    <source>
        <dbReference type="ARBA" id="ARBA00012045"/>
    </source>
</evidence>
<evidence type="ECO:0000259" key="15">
    <source>
        <dbReference type="SMART" id="SM00478"/>
    </source>
</evidence>
<dbReference type="Gene3D" id="1.10.340.30">
    <property type="entry name" value="Hypothetical protein, domain 2"/>
    <property type="match status" value="1"/>
</dbReference>
<evidence type="ECO:0000256" key="14">
    <source>
        <dbReference type="RuleBase" id="RU365096"/>
    </source>
</evidence>
<dbReference type="PROSITE" id="PS01155">
    <property type="entry name" value="ENDONUCLEASE_III_2"/>
    <property type="match status" value="1"/>
</dbReference>
<dbReference type="PANTHER" id="PTHR42944:SF1">
    <property type="entry name" value="ADENINE DNA GLYCOSYLASE"/>
    <property type="match status" value="1"/>
</dbReference>
<evidence type="ECO:0000313" key="17">
    <source>
        <dbReference type="Proteomes" id="UP000247780"/>
    </source>
</evidence>
<dbReference type="InterPro" id="IPR000445">
    <property type="entry name" value="HhH_motif"/>
</dbReference>
<comment type="cofactor">
    <cofactor evidence="14">
        <name>[4Fe-4S] cluster</name>
        <dbReference type="ChEBI" id="CHEBI:49883"/>
    </cofactor>
    <text evidence="14">Binds 1 [4Fe-4S] cluster.</text>
</comment>
<keyword evidence="11" id="KW-0411">Iron-sulfur</keyword>
<comment type="catalytic activity">
    <reaction evidence="1 14">
        <text>Hydrolyzes free adenine bases from 7,8-dihydro-8-oxoguanine:adenine mismatched double-stranded DNA, leaving an apurinic site.</text>
        <dbReference type="EC" id="3.2.2.31"/>
    </reaction>
</comment>
<evidence type="ECO:0000256" key="5">
    <source>
        <dbReference type="ARBA" id="ARBA00022023"/>
    </source>
</evidence>
<dbReference type="Proteomes" id="UP000247780">
    <property type="component" value="Unassembled WGS sequence"/>
</dbReference>
<dbReference type="RefSeq" id="WP_011635302.1">
    <property type="nucleotide sequence ID" value="NZ_FNYF01000025.1"/>
</dbReference>
<evidence type="ECO:0000256" key="3">
    <source>
        <dbReference type="ARBA" id="ARBA00008343"/>
    </source>
</evidence>
<keyword evidence="7" id="KW-0479">Metal-binding</keyword>
<evidence type="ECO:0000256" key="2">
    <source>
        <dbReference type="ARBA" id="ARBA00002933"/>
    </source>
</evidence>
<dbReference type="InterPro" id="IPR011257">
    <property type="entry name" value="DNA_glycosylase"/>
</dbReference>
<dbReference type="CDD" id="cd00056">
    <property type="entry name" value="ENDO3c"/>
    <property type="match status" value="1"/>
</dbReference>
<dbReference type="Gene3D" id="3.90.79.10">
    <property type="entry name" value="Nucleoside Triphosphate Pyrophosphohydrolase"/>
    <property type="match status" value="1"/>
</dbReference>
<evidence type="ECO:0000256" key="8">
    <source>
        <dbReference type="ARBA" id="ARBA00022763"/>
    </source>
</evidence>
<evidence type="ECO:0000256" key="12">
    <source>
        <dbReference type="ARBA" id="ARBA00023204"/>
    </source>
</evidence>
<keyword evidence="10 14" id="KW-0408">Iron</keyword>
<evidence type="ECO:0000256" key="7">
    <source>
        <dbReference type="ARBA" id="ARBA00022723"/>
    </source>
</evidence>
<evidence type="ECO:0000256" key="1">
    <source>
        <dbReference type="ARBA" id="ARBA00000843"/>
    </source>
</evidence>
<dbReference type="InterPro" id="IPR029119">
    <property type="entry name" value="MutY_C"/>
</dbReference>
<dbReference type="PANTHER" id="PTHR42944">
    <property type="entry name" value="ADENINE DNA GLYCOSYLASE"/>
    <property type="match status" value="1"/>
</dbReference>
<comment type="caution">
    <text evidence="16">The sequence shown here is derived from an EMBL/GenBank/DDBJ whole genome shotgun (WGS) entry which is preliminary data.</text>
</comment>
<dbReference type="InterPro" id="IPR005760">
    <property type="entry name" value="A/G_AdeGlyc_MutY"/>
</dbReference>
<evidence type="ECO:0000256" key="10">
    <source>
        <dbReference type="ARBA" id="ARBA00023004"/>
    </source>
</evidence>
<dbReference type="Pfam" id="PF00633">
    <property type="entry name" value="HHH"/>
    <property type="match status" value="1"/>
</dbReference>
<accession>A0ABX5M6N4</accession>
<keyword evidence="8 14" id="KW-0227">DNA damage</keyword>
<dbReference type="InterPro" id="IPR015797">
    <property type="entry name" value="NUDIX_hydrolase-like_dom_sf"/>
</dbReference>
<dbReference type="SMART" id="SM00478">
    <property type="entry name" value="ENDO3c"/>
    <property type="match status" value="1"/>
</dbReference>
<keyword evidence="12" id="KW-0234">DNA repair</keyword>
<keyword evidence="9" id="KW-0378">Hydrolase</keyword>
<keyword evidence="6" id="KW-0004">4Fe-4S</keyword>
<dbReference type="SUPFAM" id="SSF55811">
    <property type="entry name" value="Nudix"/>
    <property type="match status" value="1"/>
</dbReference>
<organism evidence="16 17">
    <name type="scientific">Nitrosomonas eutropha</name>
    <dbReference type="NCBI Taxonomy" id="916"/>
    <lineage>
        <taxon>Bacteria</taxon>
        <taxon>Pseudomonadati</taxon>
        <taxon>Pseudomonadota</taxon>
        <taxon>Betaproteobacteria</taxon>
        <taxon>Nitrosomonadales</taxon>
        <taxon>Nitrosomonadaceae</taxon>
        <taxon>Nitrosomonas</taxon>
    </lineage>
</organism>
<keyword evidence="17" id="KW-1185">Reference proteome</keyword>
<name>A0ABX5M6N4_9PROT</name>
<feature type="domain" description="HhH-GPD" evidence="15">
    <location>
        <begin position="52"/>
        <end position="207"/>
    </location>
</feature>
<dbReference type="InterPro" id="IPR004036">
    <property type="entry name" value="Endonuclease-III-like_CS2"/>
</dbReference>
<dbReference type="InterPro" id="IPR003265">
    <property type="entry name" value="HhH-GPD_domain"/>
</dbReference>
<keyword evidence="13 14" id="KW-0326">Glycosidase</keyword>
<dbReference type="Gene3D" id="1.10.1670.10">
    <property type="entry name" value="Helix-hairpin-Helix base-excision DNA repair enzymes (C-terminal)"/>
    <property type="match status" value="1"/>
</dbReference>
<dbReference type="Pfam" id="PF14815">
    <property type="entry name" value="NUDIX_4"/>
    <property type="match status" value="1"/>
</dbReference>
<dbReference type="InterPro" id="IPR023170">
    <property type="entry name" value="HhH_base_excis_C"/>
</dbReference>
<dbReference type="InterPro" id="IPR044298">
    <property type="entry name" value="MIG/MutY"/>
</dbReference>
<reference evidence="16 17" key="1">
    <citation type="submission" date="2018-04" db="EMBL/GenBank/DDBJ databases">
        <title>Active sludge and wastewater microbial communities from Klosterneuburg, Austria.</title>
        <authorList>
            <person name="Wagner M."/>
        </authorList>
    </citation>
    <scope>NUCLEOTIDE SEQUENCE [LARGE SCALE GENOMIC DNA]</scope>
    <source>
        <strain evidence="16 17">Nm 57</strain>
    </source>
</reference>
<protein>
    <recommendedName>
        <fullName evidence="5 14">Adenine DNA glycosylase</fullName>
        <ecNumber evidence="4 14">3.2.2.31</ecNumber>
    </recommendedName>
</protein>
<evidence type="ECO:0000313" key="16">
    <source>
        <dbReference type="EMBL" id="PXV79355.1"/>
    </source>
</evidence>
<gene>
    <name evidence="16" type="ORF">C8R14_1246</name>
</gene>
<evidence type="ECO:0000256" key="13">
    <source>
        <dbReference type="ARBA" id="ARBA00023295"/>
    </source>
</evidence>